<reference evidence="1" key="1">
    <citation type="submission" date="2022-11" db="EMBL/GenBank/DDBJ databases">
        <authorList>
            <person name="Somphong A."/>
            <person name="Phongsopitanun W."/>
        </authorList>
    </citation>
    <scope>NUCLEOTIDE SEQUENCE</scope>
    <source>
        <strain evidence="1">Pm04-4</strain>
    </source>
</reference>
<dbReference type="EMBL" id="JAPNTZ010000002">
    <property type="protein sequence ID" value="MCY1137420.1"/>
    <property type="molecule type" value="Genomic_DNA"/>
</dbReference>
<organism evidence="1 2">
    <name type="scientific">Paractinoplanes pyxinae</name>
    <dbReference type="NCBI Taxonomy" id="2997416"/>
    <lineage>
        <taxon>Bacteria</taxon>
        <taxon>Bacillati</taxon>
        <taxon>Actinomycetota</taxon>
        <taxon>Actinomycetes</taxon>
        <taxon>Micromonosporales</taxon>
        <taxon>Micromonosporaceae</taxon>
        <taxon>Paractinoplanes</taxon>
    </lineage>
</organism>
<dbReference type="RefSeq" id="WP_267561371.1">
    <property type="nucleotide sequence ID" value="NZ_JAPNTZ010000002.1"/>
</dbReference>
<accession>A0ABT4AT54</accession>
<evidence type="ECO:0000313" key="1">
    <source>
        <dbReference type="EMBL" id="MCY1137420.1"/>
    </source>
</evidence>
<proteinExistence type="predicted"/>
<dbReference type="Proteomes" id="UP001151002">
    <property type="component" value="Unassembled WGS sequence"/>
</dbReference>
<sequence>MDDLPDRLDQAADALTALSRDVPALAVAPGAFSAPPPLAAAGGPGLPARLGGALHDHWTAVLDARASEASAAAARLAELSRSVRITRQQYAETDEAVERRFQREV</sequence>
<protein>
    <submittedName>
        <fullName evidence="1">Uncharacterized protein</fullName>
    </submittedName>
</protein>
<name>A0ABT4AT54_9ACTN</name>
<gene>
    <name evidence="1" type="ORF">OWR29_05360</name>
</gene>
<evidence type="ECO:0000313" key="2">
    <source>
        <dbReference type="Proteomes" id="UP001151002"/>
    </source>
</evidence>
<keyword evidence="2" id="KW-1185">Reference proteome</keyword>
<comment type="caution">
    <text evidence="1">The sequence shown here is derived from an EMBL/GenBank/DDBJ whole genome shotgun (WGS) entry which is preliminary data.</text>
</comment>